<reference evidence="2" key="1">
    <citation type="submission" date="2021-04" db="EMBL/GenBank/DDBJ databases">
        <title>Draft genome sequence of Xylanibacillus composti strain K13.</title>
        <authorList>
            <person name="Uke A."/>
            <person name="Chhe C."/>
            <person name="Baramee S."/>
            <person name="Kosugi A."/>
        </authorList>
    </citation>
    <scope>NUCLEOTIDE SEQUENCE</scope>
    <source>
        <strain evidence="2">K13</strain>
    </source>
</reference>
<dbReference type="EMBL" id="BOVK01000016">
    <property type="protein sequence ID" value="GIQ68615.1"/>
    <property type="molecule type" value="Genomic_DNA"/>
</dbReference>
<sequence length="189" mass="21009">MEAWHYIVVLGLLCIVYAALLPRRSNAEQTQEISRQLEGSLDAFAAELEDSNSKLVEAMTEIKRTQDARMNELRERLALQEQRTIETERELRKAEERLAEVERRFLSISTAPTLPAASADETKTGAAFSASPAAKEGHSPMRTRYAELFALYESGKSIEAIAKKLGMNKGEVQLIVTLAGQEEQAGVQK</sequence>
<evidence type="ECO:0008006" key="4">
    <source>
        <dbReference type="Google" id="ProtNLM"/>
    </source>
</evidence>
<keyword evidence="3" id="KW-1185">Reference proteome</keyword>
<evidence type="ECO:0000313" key="2">
    <source>
        <dbReference type="EMBL" id="GIQ68615.1"/>
    </source>
</evidence>
<organism evidence="2 3">
    <name type="scientific">Xylanibacillus composti</name>
    <dbReference type="NCBI Taxonomy" id="1572762"/>
    <lineage>
        <taxon>Bacteria</taxon>
        <taxon>Bacillati</taxon>
        <taxon>Bacillota</taxon>
        <taxon>Bacilli</taxon>
        <taxon>Bacillales</taxon>
        <taxon>Paenibacillaceae</taxon>
        <taxon>Xylanibacillus</taxon>
    </lineage>
</organism>
<dbReference type="RefSeq" id="WP_213411203.1">
    <property type="nucleotide sequence ID" value="NZ_BOVK01000016.1"/>
</dbReference>
<gene>
    <name evidence="2" type="ORF">XYCOK13_14390</name>
</gene>
<dbReference type="Gene3D" id="1.10.10.60">
    <property type="entry name" value="Homeodomain-like"/>
    <property type="match status" value="1"/>
</dbReference>
<evidence type="ECO:0000256" key="1">
    <source>
        <dbReference type="SAM" id="Coils"/>
    </source>
</evidence>
<dbReference type="Pfam" id="PF19610">
    <property type="entry name" value="DUF6115"/>
    <property type="match status" value="1"/>
</dbReference>
<proteinExistence type="predicted"/>
<keyword evidence="1" id="KW-0175">Coiled coil</keyword>
<name>A0A8J4M203_9BACL</name>
<dbReference type="InterPro" id="IPR046118">
    <property type="entry name" value="DUF6115"/>
</dbReference>
<comment type="caution">
    <text evidence="2">The sequence shown here is derived from an EMBL/GenBank/DDBJ whole genome shotgun (WGS) entry which is preliminary data.</text>
</comment>
<dbReference type="AlphaFoldDB" id="A0A8J4M203"/>
<dbReference type="Proteomes" id="UP000677918">
    <property type="component" value="Unassembled WGS sequence"/>
</dbReference>
<evidence type="ECO:0000313" key="3">
    <source>
        <dbReference type="Proteomes" id="UP000677918"/>
    </source>
</evidence>
<protein>
    <recommendedName>
        <fullName evidence="4">DUF2802 domain-containing protein</fullName>
    </recommendedName>
</protein>
<feature type="coiled-coil region" evidence="1">
    <location>
        <begin position="45"/>
        <end position="111"/>
    </location>
</feature>
<accession>A0A8J4M203</accession>